<dbReference type="AlphaFoldDB" id="A0AAN7MLI5"/>
<comment type="similarity">
    <text evidence="2">Belongs to the SDO1/SBDS family.</text>
</comment>
<accession>A0AAN7MLI5</accession>
<comment type="subunit">
    <text evidence="5">Associates with the 60S ribosomal subunit.</text>
</comment>
<organism evidence="8 9">
    <name type="scientific">Trapa natans</name>
    <name type="common">Water chestnut</name>
    <dbReference type="NCBI Taxonomy" id="22666"/>
    <lineage>
        <taxon>Eukaryota</taxon>
        <taxon>Viridiplantae</taxon>
        <taxon>Streptophyta</taxon>
        <taxon>Embryophyta</taxon>
        <taxon>Tracheophyta</taxon>
        <taxon>Spermatophyta</taxon>
        <taxon>Magnoliopsida</taxon>
        <taxon>eudicotyledons</taxon>
        <taxon>Gunneridae</taxon>
        <taxon>Pentapetalae</taxon>
        <taxon>rosids</taxon>
        <taxon>malvids</taxon>
        <taxon>Myrtales</taxon>
        <taxon>Lythraceae</taxon>
        <taxon>Trapa</taxon>
    </lineage>
</organism>
<dbReference type="InterPro" id="IPR018978">
    <property type="entry name" value="SDO1/SBDS_central"/>
</dbReference>
<evidence type="ECO:0000256" key="3">
    <source>
        <dbReference type="ARBA" id="ARBA00022490"/>
    </source>
</evidence>
<protein>
    <submittedName>
        <fullName evidence="8">Uncharacterized protein</fullName>
    </submittedName>
</protein>
<dbReference type="GO" id="GO:0042254">
    <property type="term" value="P:ribosome biogenesis"/>
    <property type="evidence" value="ECO:0007669"/>
    <property type="project" value="UniProtKB-KW"/>
</dbReference>
<evidence type="ECO:0000256" key="1">
    <source>
        <dbReference type="ARBA" id="ARBA00004496"/>
    </source>
</evidence>
<reference evidence="8 9" key="1">
    <citation type="journal article" date="2023" name="Hortic Res">
        <title>Pangenome of water caltrop reveals structural variations and asymmetric subgenome divergence after allopolyploidization.</title>
        <authorList>
            <person name="Zhang X."/>
            <person name="Chen Y."/>
            <person name="Wang L."/>
            <person name="Yuan Y."/>
            <person name="Fang M."/>
            <person name="Shi L."/>
            <person name="Lu R."/>
            <person name="Comes H.P."/>
            <person name="Ma Y."/>
            <person name="Chen Y."/>
            <person name="Huang G."/>
            <person name="Zhou Y."/>
            <person name="Zheng Z."/>
            <person name="Qiu Y."/>
        </authorList>
    </citation>
    <scope>NUCLEOTIDE SEQUENCE [LARGE SCALE GENOMIC DNA]</scope>
    <source>
        <strain evidence="8">F231</strain>
    </source>
</reference>
<feature type="domain" description="Ribosome maturation protein SDO1/SBDS central" evidence="7">
    <location>
        <begin position="138"/>
        <end position="196"/>
    </location>
</feature>
<dbReference type="SUPFAM" id="SSF109728">
    <property type="entry name" value="Hypothetical protein AF0491, middle domain"/>
    <property type="match status" value="1"/>
</dbReference>
<dbReference type="EMBL" id="JAXQNO010000006">
    <property type="protein sequence ID" value="KAK4797078.1"/>
    <property type="molecule type" value="Genomic_DNA"/>
</dbReference>
<sequence length="197" mass="22424">MGRIVPVRVPCLVLHHGNDRIRSTGVDRVTESGLKRQTQYWIRRVKRRSPDKRTRSSPCALALPLFTLFGNSGKDIDEVLQSQTVYSNVSKGILEKPKDLMKAFGIDDQSKFCLEILDKGELQVAGKEREMQLASQFRDITTIVMERTINPETLCPYTISMIGRLMRKIQFAVDPNSNSKKQALEVISELQNQFTII</sequence>
<proteinExistence type="inferred from homology"/>
<dbReference type="Pfam" id="PF09377">
    <property type="entry name" value="SBDS_domain_II"/>
    <property type="match status" value="1"/>
</dbReference>
<gene>
    <name evidence="8" type="ORF">SAY86_029404</name>
</gene>
<keyword evidence="4" id="KW-0690">Ribosome biogenesis</keyword>
<evidence type="ECO:0000259" key="6">
    <source>
        <dbReference type="Pfam" id="PF01172"/>
    </source>
</evidence>
<dbReference type="InterPro" id="IPR036786">
    <property type="entry name" value="Ribosome_mat_SBDS_N_sf"/>
</dbReference>
<dbReference type="PANTHER" id="PTHR10927">
    <property type="entry name" value="RIBOSOME MATURATION PROTEIN SBDS"/>
    <property type="match status" value="1"/>
</dbReference>
<dbReference type="PANTHER" id="PTHR10927:SF1">
    <property type="entry name" value="RIBOSOME MATURATION PROTEIN SBDS"/>
    <property type="match status" value="1"/>
</dbReference>
<comment type="caution">
    <text evidence="8">The sequence shown here is derived from an EMBL/GenBank/DDBJ whole genome shotgun (WGS) entry which is preliminary data.</text>
</comment>
<dbReference type="InterPro" id="IPR019783">
    <property type="entry name" value="SDO1/SBDS_N"/>
</dbReference>
<evidence type="ECO:0000313" key="9">
    <source>
        <dbReference type="Proteomes" id="UP001346149"/>
    </source>
</evidence>
<dbReference type="GO" id="GO:0005737">
    <property type="term" value="C:cytoplasm"/>
    <property type="evidence" value="ECO:0007669"/>
    <property type="project" value="UniProtKB-SubCell"/>
</dbReference>
<evidence type="ECO:0000256" key="2">
    <source>
        <dbReference type="ARBA" id="ARBA00007433"/>
    </source>
</evidence>
<dbReference type="InterPro" id="IPR037188">
    <property type="entry name" value="Sdo1/SBDS_central_sf"/>
</dbReference>
<dbReference type="Pfam" id="PF01172">
    <property type="entry name" value="SBDS_N"/>
    <property type="match status" value="1"/>
</dbReference>
<evidence type="ECO:0000259" key="7">
    <source>
        <dbReference type="Pfam" id="PF09377"/>
    </source>
</evidence>
<dbReference type="Gene3D" id="1.10.10.900">
    <property type="entry name" value="SBDS protein C-terminal domain, subdomain 1"/>
    <property type="match status" value="1"/>
</dbReference>
<evidence type="ECO:0000256" key="5">
    <source>
        <dbReference type="ARBA" id="ARBA00049708"/>
    </source>
</evidence>
<keyword evidence="3" id="KW-0963">Cytoplasm</keyword>
<dbReference type="Gene3D" id="3.30.1250.10">
    <property type="entry name" value="Ribosome maturation protein SBDS, N-terminal domain"/>
    <property type="match status" value="1"/>
</dbReference>
<name>A0AAN7MLI5_TRANT</name>
<evidence type="ECO:0000313" key="8">
    <source>
        <dbReference type="EMBL" id="KAK4797078.1"/>
    </source>
</evidence>
<comment type="subcellular location">
    <subcellularLocation>
        <location evidence="1">Cytoplasm</location>
    </subcellularLocation>
</comment>
<evidence type="ECO:0000256" key="4">
    <source>
        <dbReference type="ARBA" id="ARBA00022517"/>
    </source>
</evidence>
<dbReference type="SUPFAM" id="SSF89895">
    <property type="entry name" value="FYSH domain"/>
    <property type="match status" value="1"/>
</dbReference>
<keyword evidence="9" id="KW-1185">Reference proteome</keyword>
<dbReference type="InterPro" id="IPR039100">
    <property type="entry name" value="Sdo1/SBDS-like"/>
</dbReference>
<dbReference type="Proteomes" id="UP001346149">
    <property type="component" value="Unassembled WGS sequence"/>
</dbReference>
<feature type="domain" description="Ribosome maturation protein SDO1/SBDS N-terminal" evidence="6">
    <location>
        <begin position="74"/>
        <end position="129"/>
    </location>
</feature>